<organism evidence="1 2">
    <name type="scientific">Zalaria obscura</name>
    <dbReference type="NCBI Taxonomy" id="2024903"/>
    <lineage>
        <taxon>Eukaryota</taxon>
        <taxon>Fungi</taxon>
        <taxon>Dikarya</taxon>
        <taxon>Ascomycota</taxon>
        <taxon>Pezizomycotina</taxon>
        <taxon>Dothideomycetes</taxon>
        <taxon>Dothideomycetidae</taxon>
        <taxon>Dothideales</taxon>
        <taxon>Zalariaceae</taxon>
        <taxon>Zalaria</taxon>
    </lineage>
</organism>
<reference evidence="1" key="1">
    <citation type="submission" date="2024-02" db="EMBL/GenBank/DDBJ databases">
        <title>Metagenome Assembled Genome of Zalaria obscura JY119.</title>
        <authorList>
            <person name="Vighnesh L."/>
            <person name="Jagadeeshwari U."/>
            <person name="Venkata Ramana C."/>
            <person name="Sasikala C."/>
        </authorList>
    </citation>
    <scope>NUCLEOTIDE SEQUENCE</scope>
    <source>
        <strain evidence="1">JY119</strain>
    </source>
</reference>
<keyword evidence="1" id="KW-0645">Protease</keyword>
<protein>
    <submittedName>
        <fullName evidence="1">CAAX prenyl protease</fullName>
    </submittedName>
</protein>
<name>A0ACC3SA43_9PEZI</name>
<sequence length="352" mass="39126">MAPATSWDVKGSELLAHLRSYYMREKANPLTQVLYTTLYILPFYLSPTLRSSTLINRNQPSVIKARSRAVLVTCLICTVTTSYVLALHRHATFHDTLHLLGVYPVSLFDTAKCLLLCCILFAGPLYEMVVVDGEWRDWSPDALSAAVWNSWIGYRNLIVGPVSEELVFRAFAISLFLLTDSLIAHQVSSPAHPTYIQALSTPHIILPALLRSLFQFTYTSLFGFFAAFVFLRTGNLWSCILAHTFCNWLGLPRVWGRVGQDFGEEIEQVALKRSDDEDAGVSPKGKGEREGGEGKKGLEDVKELLATAGVGQRRGLGVEWTVAYYVLLVLGAWGFGKGLWPLTESSNGLVNY</sequence>
<evidence type="ECO:0000313" key="1">
    <source>
        <dbReference type="EMBL" id="KAK8200794.1"/>
    </source>
</evidence>
<keyword evidence="2" id="KW-1185">Reference proteome</keyword>
<dbReference type="Proteomes" id="UP001320706">
    <property type="component" value="Unassembled WGS sequence"/>
</dbReference>
<gene>
    <name evidence="1" type="primary">RCE1</name>
    <name evidence="1" type="ORF">M8818_006110</name>
</gene>
<comment type="caution">
    <text evidence="1">The sequence shown here is derived from an EMBL/GenBank/DDBJ whole genome shotgun (WGS) entry which is preliminary data.</text>
</comment>
<proteinExistence type="predicted"/>
<accession>A0ACC3SA43</accession>
<keyword evidence="1" id="KW-0378">Hydrolase</keyword>
<evidence type="ECO:0000313" key="2">
    <source>
        <dbReference type="Proteomes" id="UP001320706"/>
    </source>
</evidence>
<dbReference type="EMBL" id="JAMKPW020000038">
    <property type="protein sequence ID" value="KAK8200794.1"/>
    <property type="molecule type" value="Genomic_DNA"/>
</dbReference>